<reference evidence="3" key="1">
    <citation type="submission" date="2021-12" db="EMBL/GenBank/DDBJ databases">
        <title>Discovery of the Pendulisporaceae a myxobacterial family with distinct sporulation behavior and unique specialized metabolism.</title>
        <authorList>
            <person name="Garcia R."/>
            <person name="Popoff A."/>
            <person name="Bader C.D."/>
            <person name="Loehr J."/>
            <person name="Walesch S."/>
            <person name="Walt C."/>
            <person name="Boldt J."/>
            <person name="Bunk B."/>
            <person name="Haeckl F.J.F.P.J."/>
            <person name="Gunesch A.P."/>
            <person name="Birkelbach J."/>
            <person name="Nuebel U."/>
            <person name="Pietschmann T."/>
            <person name="Bach T."/>
            <person name="Mueller R."/>
        </authorList>
    </citation>
    <scope>NUCLEOTIDE SEQUENCE</scope>
    <source>
        <strain evidence="3">MSr11367</strain>
    </source>
</reference>
<evidence type="ECO:0000259" key="2">
    <source>
        <dbReference type="SMART" id="SM00481"/>
    </source>
</evidence>
<keyword evidence="4" id="KW-1185">Reference proteome</keyword>
<proteinExistence type="predicted"/>
<sequence>MDRANLRHLGVVASLGMAFAVLPAESASASPSGTAPQAGPGANEEVRVITGRFEPGAPDWGYVPVDIPAGVREIAVRYSYDRPATPPGVPGNALDIGMFDNDGDELGNAAGFRGWSGGARDNFTISRSAATPGYIPGPITPGRWNVILGPYTVAPQGLEWRVEVTLRYGEPGPAFVPHYSPTRISGRGPGWYRGDLHVHSVYSDGKRTPAEVAAAARARQLDFFVSTEHNTQSAHAVWGDYAGPDLLIVTGEEVTTRNGHLVAAGLTPGQWIDWRYRAQDGQLPRFLREIHRSDGVAIAAHPYATCGACDWKFGYEGVDAVEIWNGPWTADDEQAVTLWDGMLREHVQGKGIRRWRPAVGSSDAHREPQIVGLPQTVVEANELSRRAILDGVAEGRSYIAESAEVKLEMSAHNGLFHAGIGERLLALPQSLVGVTVTVAGAPGTTVRLVTDRGEAYTFPVASADPATFTWTTFARDAAYVRAEVRRPNAEAVALSNPIFLGLVHPAQ</sequence>
<dbReference type="CDD" id="cd07432">
    <property type="entry name" value="PHP_HisPPase"/>
    <property type="match status" value="1"/>
</dbReference>
<feature type="signal peptide" evidence="1">
    <location>
        <begin position="1"/>
        <end position="29"/>
    </location>
</feature>
<evidence type="ECO:0000313" key="3">
    <source>
        <dbReference type="EMBL" id="WXB02275.1"/>
    </source>
</evidence>
<dbReference type="InterPro" id="IPR052018">
    <property type="entry name" value="PHP_domain"/>
</dbReference>
<evidence type="ECO:0000313" key="4">
    <source>
        <dbReference type="Proteomes" id="UP001374803"/>
    </source>
</evidence>
<dbReference type="InterPro" id="IPR016195">
    <property type="entry name" value="Pol/histidinol_Pase-like"/>
</dbReference>
<dbReference type="RefSeq" id="WP_394831901.1">
    <property type="nucleotide sequence ID" value="NZ_CP089929.1"/>
</dbReference>
<dbReference type="SMART" id="SM00481">
    <property type="entry name" value="POLIIIAc"/>
    <property type="match status" value="1"/>
</dbReference>
<feature type="chain" id="PRO_5045428026" evidence="1">
    <location>
        <begin position="30"/>
        <end position="507"/>
    </location>
</feature>
<protein>
    <submittedName>
        <fullName evidence="3">CehA/McbA family metallohydrolase</fullName>
    </submittedName>
</protein>
<dbReference type="Proteomes" id="UP001374803">
    <property type="component" value="Chromosome"/>
</dbReference>
<organism evidence="3 4">
    <name type="scientific">Pendulispora rubella</name>
    <dbReference type="NCBI Taxonomy" id="2741070"/>
    <lineage>
        <taxon>Bacteria</taxon>
        <taxon>Pseudomonadati</taxon>
        <taxon>Myxococcota</taxon>
        <taxon>Myxococcia</taxon>
        <taxon>Myxococcales</taxon>
        <taxon>Sorangiineae</taxon>
        <taxon>Pendulisporaceae</taxon>
        <taxon>Pendulispora</taxon>
    </lineage>
</organism>
<dbReference type="InterPro" id="IPR003141">
    <property type="entry name" value="Pol/His_phosphatase_N"/>
</dbReference>
<accession>A0ABZ2KW34</accession>
<keyword evidence="1" id="KW-0732">Signal</keyword>
<gene>
    <name evidence="3" type="ORF">LVJ94_35830</name>
</gene>
<feature type="domain" description="Polymerase/histidinol phosphatase N-terminal" evidence="2">
    <location>
        <begin position="194"/>
        <end position="258"/>
    </location>
</feature>
<dbReference type="EMBL" id="CP089983">
    <property type="protein sequence ID" value="WXB02275.1"/>
    <property type="molecule type" value="Genomic_DNA"/>
</dbReference>
<dbReference type="SUPFAM" id="SSF89550">
    <property type="entry name" value="PHP domain-like"/>
    <property type="match status" value="1"/>
</dbReference>
<evidence type="ECO:0000256" key="1">
    <source>
        <dbReference type="SAM" id="SignalP"/>
    </source>
</evidence>
<dbReference type="NCBIfam" id="NF038032">
    <property type="entry name" value="CehA_McbA_metalo"/>
    <property type="match status" value="1"/>
</dbReference>
<dbReference type="PANTHER" id="PTHR42924:SF3">
    <property type="entry name" value="POLYMERASE_HISTIDINOL PHOSPHATASE N-TERMINAL DOMAIN-CONTAINING PROTEIN"/>
    <property type="match status" value="1"/>
</dbReference>
<name>A0ABZ2KW34_9BACT</name>
<dbReference type="PANTHER" id="PTHR42924">
    <property type="entry name" value="EXONUCLEASE"/>
    <property type="match status" value="1"/>
</dbReference>
<dbReference type="Gene3D" id="3.20.20.140">
    <property type="entry name" value="Metal-dependent hydrolases"/>
    <property type="match status" value="1"/>
</dbReference>